<name>A0A0D2GG88_9BACT</name>
<proteinExistence type="predicted"/>
<dbReference type="InParanoid" id="A0A0D2GG88"/>
<dbReference type="STRING" id="1429043.X474_12180"/>
<reference evidence="2 3" key="1">
    <citation type="submission" date="2013-11" db="EMBL/GenBank/DDBJ databases">
        <title>Metagenomic analysis of a methanogenic consortium involved in long chain n-alkane degradation.</title>
        <authorList>
            <person name="Davidova I.A."/>
            <person name="Callaghan A.V."/>
            <person name="Wawrik B."/>
            <person name="Pruitt S."/>
            <person name="Marks C."/>
            <person name="Duncan K.E."/>
            <person name="Suflita J.M."/>
        </authorList>
    </citation>
    <scope>NUCLEOTIDE SEQUENCE [LARGE SCALE GENOMIC DNA]</scope>
    <source>
        <strain evidence="2 3">SPR</strain>
    </source>
</reference>
<keyword evidence="1" id="KW-1133">Transmembrane helix</keyword>
<evidence type="ECO:0000313" key="2">
    <source>
        <dbReference type="EMBL" id="KIX13922.1"/>
    </source>
</evidence>
<dbReference type="RefSeq" id="WP_044348818.1">
    <property type="nucleotide sequence ID" value="NZ_AZAC01000014.1"/>
</dbReference>
<keyword evidence="3" id="KW-1185">Reference proteome</keyword>
<evidence type="ECO:0000313" key="3">
    <source>
        <dbReference type="Proteomes" id="UP000032233"/>
    </source>
</evidence>
<organism evidence="2 3">
    <name type="scientific">Dethiosulfatarculus sandiegensis</name>
    <dbReference type="NCBI Taxonomy" id="1429043"/>
    <lineage>
        <taxon>Bacteria</taxon>
        <taxon>Pseudomonadati</taxon>
        <taxon>Thermodesulfobacteriota</taxon>
        <taxon>Desulfarculia</taxon>
        <taxon>Desulfarculales</taxon>
        <taxon>Desulfarculaceae</taxon>
        <taxon>Dethiosulfatarculus</taxon>
    </lineage>
</organism>
<dbReference type="EMBL" id="AZAC01000014">
    <property type="protein sequence ID" value="KIX13922.1"/>
    <property type="molecule type" value="Genomic_DNA"/>
</dbReference>
<gene>
    <name evidence="2" type="ORF">X474_12180</name>
</gene>
<accession>A0A0D2GG88</accession>
<keyword evidence="1" id="KW-0472">Membrane</keyword>
<comment type="caution">
    <text evidence="2">The sequence shown here is derived from an EMBL/GenBank/DDBJ whole genome shotgun (WGS) entry which is preliminary data.</text>
</comment>
<feature type="transmembrane region" description="Helical" evidence="1">
    <location>
        <begin position="35"/>
        <end position="61"/>
    </location>
</feature>
<dbReference type="Proteomes" id="UP000032233">
    <property type="component" value="Unassembled WGS sequence"/>
</dbReference>
<dbReference type="AlphaFoldDB" id="A0A0D2GG88"/>
<keyword evidence="1" id="KW-0812">Transmembrane</keyword>
<evidence type="ECO:0000256" key="1">
    <source>
        <dbReference type="SAM" id="Phobius"/>
    </source>
</evidence>
<protein>
    <submittedName>
        <fullName evidence="2">Uncharacterized protein</fullName>
    </submittedName>
</protein>
<sequence length="81" mass="9151">MNPPAAARLAIAGLTVLWLIRTLGAFHLWVFTRNYPVGVAVILSFLAACCLSLFFVTFFFFSKKILQDRLMKASLWAWRAA</sequence>